<feature type="transmembrane region" description="Helical" evidence="10">
    <location>
        <begin position="242"/>
        <end position="267"/>
    </location>
</feature>
<keyword evidence="7" id="KW-0406">Ion transport</keyword>
<feature type="transmembrane region" description="Helical" evidence="10">
    <location>
        <begin position="53"/>
        <end position="75"/>
    </location>
</feature>
<dbReference type="RefSeq" id="WP_200507549.1">
    <property type="nucleotide sequence ID" value="NZ_JAEHFX010000011.1"/>
</dbReference>
<keyword evidence="12" id="KW-1185">Reference proteome</keyword>
<dbReference type="InterPro" id="IPR048279">
    <property type="entry name" value="MdtK-like"/>
</dbReference>
<accession>A0ABS1C657</accession>
<reference evidence="11 12" key="1">
    <citation type="submission" date="2020-12" db="EMBL/GenBank/DDBJ databases">
        <title>Bacterial novel species Adhaeribacter sp. BT258 isolated from soil.</title>
        <authorList>
            <person name="Jung H.-Y."/>
        </authorList>
    </citation>
    <scope>NUCLEOTIDE SEQUENCE [LARGE SCALE GENOMIC DNA]</scope>
    <source>
        <strain evidence="11 12">BT258</strain>
    </source>
</reference>
<proteinExistence type="predicted"/>
<keyword evidence="8 10" id="KW-0472">Membrane</keyword>
<feature type="transmembrane region" description="Helical" evidence="10">
    <location>
        <begin position="12"/>
        <end position="33"/>
    </location>
</feature>
<evidence type="ECO:0000256" key="8">
    <source>
        <dbReference type="ARBA" id="ARBA00023136"/>
    </source>
</evidence>
<feature type="transmembrane region" description="Helical" evidence="10">
    <location>
        <begin position="87"/>
        <end position="111"/>
    </location>
</feature>
<evidence type="ECO:0000313" key="12">
    <source>
        <dbReference type="Proteomes" id="UP000644147"/>
    </source>
</evidence>
<dbReference type="Pfam" id="PF01554">
    <property type="entry name" value="MatE"/>
    <property type="match status" value="2"/>
</dbReference>
<name>A0ABS1C657_9BACT</name>
<evidence type="ECO:0000256" key="4">
    <source>
        <dbReference type="ARBA" id="ARBA00022475"/>
    </source>
</evidence>
<feature type="transmembrane region" description="Helical" evidence="10">
    <location>
        <begin position="414"/>
        <end position="435"/>
    </location>
</feature>
<evidence type="ECO:0000256" key="6">
    <source>
        <dbReference type="ARBA" id="ARBA00022989"/>
    </source>
</evidence>
<feature type="transmembrane region" description="Helical" evidence="10">
    <location>
        <begin position="319"/>
        <end position="341"/>
    </location>
</feature>
<keyword evidence="5 10" id="KW-0812">Transmembrane</keyword>
<dbReference type="InterPro" id="IPR050222">
    <property type="entry name" value="MATE_MdtK"/>
</dbReference>
<comment type="caution">
    <text evidence="11">The sequence shown here is derived from an EMBL/GenBank/DDBJ whole genome shotgun (WGS) entry which is preliminary data.</text>
</comment>
<keyword evidence="6 10" id="KW-1133">Transmembrane helix</keyword>
<dbReference type="PANTHER" id="PTHR43298">
    <property type="entry name" value="MULTIDRUG RESISTANCE PROTEIN NORM-RELATED"/>
    <property type="match status" value="1"/>
</dbReference>
<dbReference type="CDD" id="cd13131">
    <property type="entry name" value="MATE_NorM_like"/>
    <property type="match status" value="1"/>
</dbReference>
<evidence type="ECO:0000256" key="9">
    <source>
        <dbReference type="ARBA" id="ARBA00031636"/>
    </source>
</evidence>
<evidence type="ECO:0000256" key="2">
    <source>
        <dbReference type="ARBA" id="ARBA00022448"/>
    </source>
</evidence>
<sequence length="444" mass="48668">MYALTYKDHFKANIFLAYPVVLSQLGHIMVNIFDSMMVGQLGTTELAASSLANSVFVIAMVFGMGISYSITPLVASAAGNNNHNRMSLLLVNGTVLCTFFGIILAAAGYFFAPMVAYLNQPVEVVEKAVPYISIMFLSLLPLMVFQSFKQFAEGMSITKPPMLISIFTNVLNVILVYALIYGKFGLPELGMNGAAIATCIARFLMAVIMAFYVMRSEDFKQYSYHFKRKYLSFIHMQRITKIAFPISVQMIFEVGAFSFSAVMIGWIGAKELAAHQIAISTASVSYMMASGLAAAGTIRVGMQAGRNDFSELRRAGNSNMILAIIFMTLCALLFVFLQNVIPHWYTNNTEVIQYAAGLLVIAGIFQISDGVQVVGLGVLRGLEDVKVPGLISLLAYWVVALPMGYLLGFKFGMGVYGVWTGLLVGLTIAAVLLYLRFRKLSHTH</sequence>
<evidence type="ECO:0000256" key="10">
    <source>
        <dbReference type="SAM" id="Phobius"/>
    </source>
</evidence>
<feature type="transmembrane region" description="Helical" evidence="10">
    <location>
        <begin position="390"/>
        <end position="408"/>
    </location>
</feature>
<evidence type="ECO:0000256" key="7">
    <source>
        <dbReference type="ARBA" id="ARBA00023065"/>
    </source>
</evidence>
<feature type="transmembrane region" description="Helical" evidence="10">
    <location>
        <begin position="353"/>
        <end position="378"/>
    </location>
</feature>
<comment type="subcellular location">
    <subcellularLocation>
        <location evidence="1">Cell membrane</location>
        <topology evidence="1">Multi-pass membrane protein</topology>
    </subcellularLocation>
</comment>
<keyword evidence="4" id="KW-1003">Cell membrane</keyword>
<organism evidence="11 12">
    <name type="scientific">Adhaeribacter terrigena</name>
    <dbReference type="NCBI Taxonomy" id="2793070"/>
    <lineage>
        <taxon>Bacteria</taxon>
        <taxon>Pseudomonadati</taxon>
        <taxon>Bacteroidota</taxon>
        <taxon>Cytophagia</taxon>
        <taxon>Cytophagales</taxon>
        <taxon>Hymenobacteraceae</taxon>
        <taxon>Adhaeribacter</taxon>
    </lineage>
</organism>
<dbReference type="Proteomes" id="UP000644147">
    <property type="component" value="Unassembled WGS sequence"/>
</dbReference>
<keyword evidence="2" id="KW-0813">Transport</keyword>
<feature type="transmembrane region" description="Helical" evidence="10">
    <location>
        <begin position="273"/>
        <end position="298"/>
    </location>
</feature>
<protein>
    <recommendedName>
        <fullName evidence="9">Multidrug-efflux transporter</fullName>
    </recommendedName>
</protein>
<evidence type="ECO:0000256" key="3">
    <source>
        <dbReference type="ARBA" id="ARBA00022449"/>
    </source>
</evidence>
<dbReference type="NCBIfam" id="TIGR00797">
    <property type="entry name" value="matE"/>
    <property type="match status" value="1"/>
</dbReference>
<feature type="transmembrane region" description="Helical" evidence="10">
    <location>
        <begin position="160"/>
        <end position="181"/>
    </location>
</feature>
<dbReference type="PIRSF" id="PIRSF006603">
    <property type="entry name" value="DinF"/>
    <property type="match status" value="1"/>
</dbReference>
<keyword evidence="3" id="KW-0050">Antiport</keyword>
<feature type="transmembrane region" description="Helical" evidence="10">
    <location>
        <begin position="193"/>
        <end position="214"/>
    </location>
</feature>
<evidence type="ECO:0000256" key="1">
    <source>
        <dbReference type="ARBA" id="ARBA00004651"/>
    </source>
</evidence>
<dbReference type="InterPro" id="IPR002528">
    <property type="entry name" value="MATE_fam"/>
</dbReference>
<dbReference type="EMBL" id="JAEHFX010000011">
    <property type="protein sequence ID" value="MBK0404677.1"/>
    <property type="molecule type" value="Genomic_DNA"/>
</dbReference>
<dbReference type="PANTHER" id="PTHR43298:SF2">
    <property type="entry name" value="FMN_FAD EXPORTER YEEO-RELATED"/>
    <property type="match status" value="1"/>
</dbReference>
<evidence type="ECO:0000256" key="5">
    <source>
        <dbReference type="ARBA" id="ARBA00022692"/>
    </source>
</evidence>
<feature type="transmembrane region" description="Helical" evidence="10">
    <location>
        <begin position="131"/>
        <end position="148"/>
    </location>
</feature>
<evidence type="ECO:0000313" key="11">
    <source>
        <dbReference type="EMBL" id="MBK0404677.1"/>
    </source>
</evidence>
<gene>
    <name evidence="11" type="ORF">I5M27_16910</name>
</gene>